<dbReference type="InterPro" id="IPR012327">
    <property type="entry name" value="MeTrfase_D12"/>
</dbReference>
<sequence>MLSTLPSAPEALPDDPMSAIAPIRPPAPYIGGKRMLAKRLVERINAVPHTLYAEPFVGMGGIFFRRDQRPKCEVINDWSDDVATFFRILQRHYVPFMDMLRWQITSRAGFDRLRRQDPSTLTDLERAARFLYLQRLAFGGKVASRNFGVDTTMGARFDVAKIGPLLEAAHERLTGVVIEHLPWSDFITRYDRPGTLFYLDPPYYGCEKDYGATLFDRSQFTAMAAQLRTLKGSFILSLNDHPEVRRIFEGFTITPVPVRYTVGGMAQSKIAGEVIISA</sequence>
<dbReference type="GO" id="GO:0032259">
    <property type="term" value="P:methylation"/>
    <property type="evidence" value="ECO:0007669"/>
    <property type="project" value="UniProtKB-KW"/>
</dbReference>
<dbReference type="PANTHER" id="PTHR30481">
    <property type="entry name" value="DNA ADENINE METHYLASE"/>
    <property type="match status" value="1"/>
</dbReference>
<evidence type="ECO:0000256" key="5">
    <source>
        <dbReference type="ARBA" id="ARBA00022691"/>
    </source>
</evidence>
<evidence type="ECO:0000256" key="3">
    <source>
        <dbReference type="ARBA" id="ARBA00022603"/>
    </source>
</evidence>
<organism evidence="7 8">
    <name type="scientific">Novosphingobium pituita</name>
    <dbReference type="NCBI Taxonomy" id="3056842"/>
    <lineage>
        <taxon>Bacteria</taxon>
        <taxon>Pseudomonadati</taxon>
        <taxon>Pseudomonadota</taxon>
        <taxon>Alphaproteobacteria</taxon>
        <taxon>Sphingomonadales</taxon>
        <taxon>Sphingomonadaceae</taxon>
        <taxon>Novosphingobium</taxon>
    </lineage>
</organism>
<keyword evidence="3 7" id="KW-0489">Methyltransferase</keyword>
<dbReference type="PANTHER" id="PTHR30481:SF4">
    <property type="entry name" value="SITE-SPECIFIC DNA-METHYLTRANSFERASE (ADENINE-SPECIFIC)"/>
    <property type="match status" value="1"/>
</dbReference>
<dbReference type="SUPFAM" id="SSF53335">
    <property type="entry name" value="S-adenosyl-L-methionine-dependent methyltransferases"/>
    <property type="match status" value="1"/>
</dbReference>
<dbReference type="Gene3D" id="1.10.1020.10">
    <property type="entry name" value="Adenine-specific Methyltransferase, Domain 2"/>
    <property type="match status" value="1"/>
</dbReference>
<protein>
    <recommendedName>
        <fullName evidence="2">site-specific DNA-methyltransferase (adenine-specific)</fullName>
        <ecNumber evidence="2">2.1.1.72</ecNumber>
    </recommendedName>
</protein>
<accession>A0ABQ6P3U3</accession>
<evidence type="ECO:0000256" key="2">
    <source>
        <dbReference type="ARBA" id="ARBA00011900"/>
    </source>
</evidence>
<dbReference type="Pfam" id="PF02086">
    <property type="entry name" value="MethyltransfD12"/>
    <property type="match status" value="1"/>
</dbReference>
<dbReference type="EC" id="2.1.1.72" evidence="2"/>
<dbReference type="RefSeq" id="WP_317973763.1">
    <property type="nucleotide sequence ID" value="NZ_BTFW01000001.1"/>
</dbReference>
<dbReference type="Proteomes" id="UP001187221">
    <property type="component" value="Unassembled WGS sequence"/>
</dbReference>
<evidence type="ECO:0000256" key="1">
    <source>
        <dbReference type="ARBA" id="ARBA00006594"/>
    </source>
</evidence>
<comment type="catalytic activity">
    <reaction evidence="6">
        <text>a 2'-deoxyadenosine in DNA + S-adenosyl-L-methionine = an N(6)-methyl-2'-deoxyadenosine in DNA + S-adenosyl-L-homocysteine + H(+)</text>
        <dbReference type="Rhea" id="RHEA:15197"/>
        <dbReference type="Rhea" id="RHEA-COMP:12418"/>
        <dbReference type="Rhea" id="RHEA-COMP:12419"/>
        <dbReference type="ChEBI" id="CHEBI:15378"/>
        <dbReference type="ChEBI" id="CHEBI:57856"/>
        <dbReference type="ChEBI" id="CHEBI:59789"/>
        <dbReference type="ChEBI" id="CHEBI:90615"/>
        <dbReference type="ChEBI" id="CHEBI:90616"/>
        <dbReference type="EC" id="2.1.1.72"/>
    </reaction>
</comment>
<dbReference type="InterPro" id="IPR012263">
    <property type="entry name" value="M_m6A_EcoRV"/>
</dbReference>
<dbReference type="Gene3D" id="3.40.50.150">
    <property type="entry name" value="Vaccinia Virus protein VP39"/>
    <property type="match status" value="1"/>
</dbReference>
<keyword evidence="5" id="KW-0949">S-adenosyl-L-methionine</keyword>
<dbReference type="EMBL" id="BTFW01000001">
    <property type="protein sequence ID" value="GMM59933.1"/>
    <property type="molecule type" value="Genomic_DNA"/>
</dbReference>
<reference evidence="7 8" key="1">
    <citation type="submission" date="2023-06" db="EMBL/GenBank/DDBJ databases">
        <title>Draft genome sequence of Novosphingobium sp. strain IK01.</title>
        <authorList>
            <person name="Hatamoto M."/>
            <person name="Ikarashi T."/>
            <person name="Yamaguchi T."/>
        </authorList>
    </citation>
    <scope>NUCLEOTIDE SEQUENCE [LARGE SCALE GENOMIC DNA]</scope>
    <source>
        <strain evidence="7 8">IK01</strain>
    </source>
</reference>
<dbReference type="InterPro" id="IPR023095">
    <property type="entry name" value="Ade_MeTrfase_dom_2"/>
</dbReference>
<comment type="caution">
    <text evidence="7">The sequence shown here is derived from an EMBL/GenBank/DDBJ whole genome shotgun (WGS) entry which is preliminary data.</text>
</comment>
<dbReference type="PIRSF" id="PIRSF000398">
    <property type="entry name" value="M_m6A_EcoRV"/>
    <property type="match status" value="1"/>
</dbReference>
<evidence type="ECO:0000313" key="8">
    <source>
        <dbReference type="Proteomes" id="UP001187221"/>
    </source>
</evidence>
<keyword evidence="8" id="KW-1185">Reference proteome</keyword>
<dbReference type="PRINTS" id="PR00505">
    <property type="entry name" value="D12N6MTFRASE"/>
</dbReference>
<comment type="similarity">
    <text evidence="1">Belongs to the N(4)/N(6)-methyltransferase family.</text>
</comment>
<proteinExistence type="inferred from homology"/>
<name>A0ABQ6P3U3_9SPHN</name>
<dbReference type="GO" id="GO:0008168">
    <property type="term" value="F:methyltransferase activity"/>
    <property type="evidence" value="ECO:0007669"/>
    <property type="project" value="UniProtKB-KW"/>
</dbReference>
<dbReference type="InterPro" id="IPR029063">
    <property type="entry name" value="SAM-dependent_MTases_sf"/>
</dbReference>
<gene>
    <name evidence="7" type="ORF">NUTIK01_07100</name>
</gene>
<evidence type="ECO:0000256" key="4">
    <source>
        <dbReference type="ARBA" id="ARBA00022679"/>
    </source>
</evidence>
<evidence type="ECO:0000313" key="7">
    <source>
        <dbReference type="EMBL" id="GMM59933.1"/>
    </source>
</evidence>
<evidence type="ECO:0000256" key="6">
    <source>
        <dbReference type="ARBA" id="ARBA00047942"/>
    </source>
</evidence>
<keyword evidence="4" id="KW-0808">Transferase</keyword>